<dbReference type="CDD" id="cd00311">
    <property type="entry name" value="TIM"/>
    <property type="match status" value="1"/>
</dbReference>
<evidence type="ECO:0000256" key="6">
    <source>
        <dbReference type="ARBA" id="ARBA00022490"/>
    </source>
</evidence>
<dbReference type="InterPro" id="IPR022896">
    <property type="entry name" value="TrioseP_Isoase_bac/euk"/>
</dbReference>
<keyword evidence="5 11" id="KW-0312">Gluconeogenesis</keyword>
<organism evidence="13 14">
    <name type="scientific">Pelagomonas calceolata</name>
    <dbReference type="NCBI Taxonomy" id="35677"/>
    <lineage>
        <taxon>Eukaryota</taxon>
        <taxon>Sar</taxon>
        <taxon>Stramenopiles</taxon>
        <taxon>Ochrophyta</taxon>
        <taxon>Pelagophyceae</taxon>
        <taxon>Pelagomonadales</taxon>
        <taxon>Pelagomonadaceae</taxon>
        <taxon>Pelagomonas</taxon>
    </lineage>
</organism>
<evidence type="ECO:0000256" key="7">
    <source>
        <dbReference type="ARBA" id="ARBA00023152"/>
    </source>
</evidence>
<dbReference type="InterPro" id="IPR035990">
    <property type="entry name" value="TIM_sf"/>
</dbReference>
<dbReference type="GO" id="GO:0019563">
    <property type="term" value="P:glycerol catabolic process"/>
    <property type="evidence" value="ECO:0007669"/>
    <property type="project" value="TreeGrafter"/>
</dbReference>
<dbReference type="SUPFAM" id="SSF51351">
    <property type="entry name" value="Triosephosphate isomerase (TIM)"/>
    <property type="match status" value="1"/>
</dbReference>
<keyword evidence="8 11" id="KW-0413">Isomerase</keyword>
<keyword evidence="12" id="KW-0732">Signal</keyword>
<dbReference type="PANTHER" id="PTHR21139:SF42">
    <property type="entry name" value="TRIOSEPHOSPHATE ISOMERASE"/>
    <property type="match status" value="1"/>
</dbReference>
<dbReference type="GO" id="GO:0004807">
    <property type="term" value="F:triose-phosphate isomerase activity"/>
    <property type="evidence" value="ECO:0007669"/>
    <property type="project" value="UniProtKB-EC"/>
</dbReference>
<comment type="subunit">
    <text evidence="4">Homodimer.</text>
</comment>
<evidence type="ECO:0000256" key="2">
    <source>
        <dbReference type="ARBA" id="ARBA00004742"/>
    </source>
</evidence>
<dbReference type="EMBL" id="CAKKNE010000005">
    <property type="protein sequence ID" value="CAH0376780.1"/>
    <property type="molecule type" value="Genomic_DNA"/>
</dbReference>
<dbReference type="InterPro" id="IPR000652">
    <property type="entry name" value="Triosephosphate_isomerase"/>
</dbReference>
<evidence type="ECO:0000313" key="14">
    <source>
        <dbReference type="Proteomes" id="UP000789595"/>
    </source>
</evidence>
<evidence type="ECO:0000313" key="13">
    <source>
        <dbReference type="EMBL" id="CAH0376780.1"/>
    </source>
</evidence>
<dbReference type="GO" id="GO:0046166">
    <property type="term" value="P:glyceraldehyde-3-phosphate biosynthetic process"/>
    <property type="evidence" value="ECO:0007669"/>
    <property type="project" value="TreeGrafter"/>
</dbReference>
<evidence type="ECO:0000256" key="4">
    <source>
        <dbReference type="ARBA" id="ARBA00011738"/>
    </source>
</evidence>
<dbReference type="EC" id="5.3.1.1" evidence="11"/>
<dbReference type="HAMAP" id="MF_00147_B">
    <property type="entry name" value="TIM_B"/>
    <property type="match status" value="1"/>
</dbReference>
<keyword evidence="14" id="KW-1185">Reference proteome</keyword>
<dbReference type="GO" id="GO:0005829">
    <property type="term" value="C:cytosol"/>
    <property type="evidence" value="ECO:0007669"/>
    <property type="project" value="TreeGrafter"/>
</dbReference>
<sequence length="291" mass="30475">MAKLVLALALAPAAAFAPTAAPRTTTQLHARQPIIAGNWKLNPSSIQEADGLAKGVASLLGDETCASSSAADCTEVVVFPPFPFISSVVDDLAGVGVGVGAQSIFHTAESGAYTGAVSASMVTSLGCQYVLCGHSERRTVFKDDDEAINKKVLKVIEDGMRPVLCIGETEEEYDAGLCADVCKLQLAKDLAGVSAAAMKDVVIAYEPVWAIGTGKVCPCDVAQTVHKTIRDYLAELYDRSTADAVRIQYGGSVTPESVDELMAQPDIDGCLVGGASLVAEKFARICNFVRK</sequence>
<accession>A0A8J2X1U3</accession>
<dbReference type="Pfam" id="PF00121">
    <property type="entry name" value="TIM"/>
    <property type="match status" value="1"/>
</dbReference>
<dbReference type="Gene3D" id="3.20.20.70">
    <property type="entry name" value="Aldolase class I"/>
    <property type="match status" value="1"/>
</dbReference>
<evidence type="ECO:0000256" key="11">
    <source>
        <dbReference type="RuleBase" id="RU363013"/>
    </source>
</evidence>
<dbReference type="UniPathway" id="UPA00138"/>
<comment type="similarity">
    <text evidence="3 11">Belongs to the triosephosphate isomerase family.</text>
</comment>
<dbReference type="GO" id="GO:0006094">
    <property type="term" value="P:gluconeogenesis"/>
    <property type="evidence" value="ECO:0007669"/>
    <property type="project" value="UniProtKB-UniPathway"/>
</dbReference>
<comment type="pathway">
    <text evidence="2 11">Carbohydrate biosynthesis; gluconeogenesis.</text>
</comment>
<dbReference type="PANTHER" id="PTHR21139">
    <property type="entry name" value="TRIOSEPHOSPHATE ISOMERASE"/>
    <property type="match status" value="1"/>
</dbReference>
<evidence type="ECO:0000256" key="9">
    <source>
        <dbReference type="ARBA" id="ARBA00052432"/>
    </source>
</evidence>
<evidence type="ECO:0000256" key="3">
    <source>
        <dbReference type="ARBA" id="ARBA00007422"/>
    </source>
</evidence>
<gene>
    <name evidence="13" type="ORF">PECAL_5P13720</name>
</gene>
<feature type="signal peptide" evidence="12">
    <location>
        <begin position="1"/>
        <end position="15"/>
    </location>
</feature>
<keyword evidence="7 11" id="KW-0324">Glycolysis</keyword>
<dbReference type="InterPro" id="IPR013785">
    <property type="entry name" value="Aldolase_TIM"/>
</dbReference>
<comment type="function">
    <text evidence="10">Catalyzes the interconversion of glyceraldehyde 3-phosphate and dihydroxyacetone phosphate in the glycolytic and gluconeogenic pathways.</text>
</comment>
<reference evidence="13" key="1">
    <citation type="submission" date="2021-11" db="EMBL/GenBank/DDBJ databases">
        <authorList>
            <consortium name="Genoscope - CEA"/>
            <person name="William W."/>
        </authorList>
    </citation>
    <scope>NUCLEOTIDE SEQUENCE</scope>
</reference>
<dbReference type="InterPro" id="IPR020861">
    <property type="entry name" value="Triosephosphate_isomerase_AS"/>
</dbReference>
<dbReference type="PROSITE" id="PS51440">
    <property type="entry name" value="TIM_2"/>
    <property type="match status" value="1"/>
</dbReference>
<evidence type="ECO:0000256" key="1">
    <source>
        <dbReference type="ARBA" id="ARBA00004680"/>
    </source>
</evidence>
<evidence type="ECO:0000256" key="5">
    <source>
        <dbReference type="ARBA" id="ARBA00022432"/>
    </source>
</evidence>
<comment type="caution">
    <text evidence="13">The sequence shown here is derived from an EMBL/GenBank/DDBJ whole genome shotgun (WGS) entry which is preliminary data.</text>
</comment>
<dbReference type="Proteomes" id="UP000789595">
    <property type="component" value="Unassembled WGS sequence"/>
</dbReference>
<dbReference type="PROSITE" id="PS00171">
    <property type="entry name" value="TIM_1"/>
    <property type="match status" value="1"/>
</dbReference>
<dbReference type="AlphaFoldDB" id="A0A8J2X1U3"/>
<evidence type="ECO:0000256" key="8">
    <source>
        <dbReference type="ARBA" id="ARBA00023235"/>
    </source>
</evidence>
<dbReference type="FunFam" id="3.20.20.70:FF:000016">
    <property type="entry name" value="Triosephosphate isomerase"/>
    <property type="match status" value="1"/>
</dbReference>
<proteinExistence type="inferred from homology"/>
<dbReference type="NCBIfam" id="TIGR00419">
    <property type="entry name" value="tim"/>
    <property type="match status" value="1"/>
</dbReference>
<feature type="chain" id="PRO_5035221296" description="Triosephosphate isomerase" evidence="12">
    <location>
        <begin position="16"/>
        <end position="291"/>
    </location>
</feature>
<dbReference type="OrthoDB" id="6715177at2759"/>
<dbReference type="GO" id="GO:0006096">
    <property type="term" value="P:glycolytic process"/>
    <property type="evidence" value="ECO:0007669"/>
    <property type="project" value="UniProtKB-UniPathway"/>
</dbReference>
<evidence type="ECO:0000256" key="10">
    <source>
        <dbReference type="ARBA" id="ARBA00056661"/>
    </source>
</evidence>
<comment type="catalytic activity">
    <reaction evidence="9">
        <text>D-glyceraldehyde 3-phosphate = dihydroxyacetone phosphate</text>
        <dbReference type="Rhea" id="RHEA:18585"/>
        <dbReference type="ChEBI" id="CHEBI:57642"/>
        <dbReference type="ChEBI" id="CHEBI:59776"/>
        <dbReference type="EC" id="5.3.1.1"/>
    </reaction>
    <physiologicalReaction direction="left-to-right" evidence="9">
        <dbReference type="Rhea" id="RHEA:18586"/>
    </physiologicalReaction>
</comment>
<evidence type="ECO:0000256" key="12">
    <source>
        <dbReference type="SAM" id="SignalP"/>
    </source>
</evidence>
<dbReference type="UniPathway" id="UPA00109">
    <property type="reaction ID" value="UER00189"/>
</dbReference>
<keyword evidence="6" id="KW-0963">Cytoplasm</keyword>
<name>A0A8J2X1U3_9STRA</name>
<comment type="pathway">
    <text evidence="1 11">Carbohydrate degradation; glycolysis; D-glyceraldehyde 3-phosphate from glycerone phosphate: step 1/1.</text>
</comment>
<protein>
    <recommendedName>
        <fullName evidence="11">Triosephosphate isomerase</fullName>
        <ecNumber evidence="11">5.3.1.1</ecNumber>
    </recommendedName>
</protein>